<dbReference type="EC" id="1.5.1.54" evidence="12"/>
<dbReference type="EMBL" id="JAQQXR010000013">
    <property type="protein sequence ID" value="MDC8760434.1"/>
    <property type="molecule type" value="Genomic_DNA"/>
</dbReference>
<dbReference type="SUPFAM" id="SSF51730">
    <property type="entry name" value="FAD-linked oxidoreductase"/>
    <property type="match status" value="1"/>
</dbReference>
<evidence type="ECO:0000256" key="1">
    <source>
        <dbReference type="ARBA" id="ARBA00001974"/>
    </source>
</evidence>
<protein>
    <recommendedName>
        <fullName evidence="12">Methylenetetrahydrofolate reductase</fullName>
        <ecNumber evidence="12">1.5.1.54</ecNumber>
    </recommendedName>
</protein>
<evidence type="ECO:0000256" key="8">
    <source>
        <dbReference type="ARBA" id="ARBA00023027"/>
    </source>
</evidence>
<comment type="pathway">
    <text evidence="2 12">One-carbon metabolism; tetrahydrofolate interconversion.</text>
</comment>
<evidence type="ECO:0000256" key="4">
    <source>
        <dbReference type="ARBA" id="ARBA00022605"/>
    </source>
</evidence>
<dbReference type="InterPro" id="IPR029041">
    <property type="entry name" value="FAD-linked_oxidoreductase-like"/>
</dbReference>
<gene>
    <name evidence="13" type="primary">metF</name>
    <name evidence="13" type="ORF">OIK44_22855</name>
</gene>
<evidence type="ECO:0000256" key="9">
    <source>
        <dbReference type="ARBA" id="ARBA00023167"/>
    </source>
</evidence>
<reference evidence="13 14" key="1">
    <citation type="submission" date="2022-10" db="EMBL/GenBank/DDBJ databases">
        <title>Janthinobacterium sp. hw3 Genome sequencing.</title>
        <authorList>
            <person name="Park S."/>
        </authorList>
    </citation>
    <scope>NUCLEOTIDE SEQUENCE [LARGE SCALE GENOMIC DNA]</scope>
    <source>
        <strain evidence="14">hw3</strain>
    </source>
</reference>
<keyword evidence="5 12" id="KW-0285">Flavoprotein</keyword>
<dbReference type="GO" id="GO:0004489">
    <property type="term" value="F:methylenetetrahydrofolate reductase [NAD(P)H] activity"/>
    <property type="evidence" value="ECO:0007669"/>
    <property type="project" value="UniProtKB-EC"/>
</dbReference>
<evidence type="ECO:0000313" key="13">
    <source>
        <dbReference type="EMBL" id="MDC8760434.1"/>
    </source>
</evidence>
<organism evidence="13 14">
    <name type="scientific">Janthinobacterium fluminis</name>
    <dbReference type="NCBI Taxonomy" id="2987524"/>
    <lineage>
        <taxon>Bacteria</taxon>
        <taxon>Pseudomonadati</taxon>
        <taxon>Pseudomonadota</taxon>
        <taxon>Betaproteobacteria</taxon>
        <taxon>Burkholderiales</taxon>
        <taxon>Oxalobacteraceae</taxon>
        <taxon>Janthinobacterium</taxon>
    </lineage>
</organism>
<keyword evidence="6 12" id="KW-0274">FAD</keyword>
<accession>A0ABT5K612</accession>
<dbReference type="Gene3D" id="3.20.20.220">
    <property type="match status" value="1"/>
</dbReference>
<evidence type="ECO:0000256" key="7">
    <source>
        <dbReference type="ARBA" id="ARBA00023002"/>
    </source>
</evidence>
<evidence type="ECO:0000256" key="11">
    <source>
        <dbReference type="ARBA" id="ARBA00048628"/>
    </source>
</evidence>
<dbReference type="RefSeq" id="WP_273674214.1">
    <property type="nucleotide sequence ID" value="NZ_JAQQXR010000013.1"/>
</dbReference>
<comment type="caution">
    <text evidence="13">The sequence shown here is derived from an EMBL/GenBank/DDBJ whole genome shotgun (WGS) entry which is preliminary data.</text>
</comment>
<dbReference type="Proteomes" id="UP001221208">
    <property type="component" value="Unassembled WGS sequence"/>
</dbReference>
<dbReference type="InterPro" id="IPR004620">
    <property type="entry name" value="MTHF_reductase_bac"/>
</dbReference>
<keyword evidence="14" id="KW-1185">Reference proteome</keyword>
<evidence type="ECO:0000256" key="3">
    <source>
        <dbReference type="ARBA" id="ARBA00006743"/>
    </source>
</evidence>
<evidence type="ECO:0000256" key="2">
    <source>
        <dbReference type="ARBA" id="ARBA00004777"/>
    </source>
</evidence>
<dbReference type="PANTHER" id="PTHR45754">
    <property type="entry name" value="METHYLENETETRAHYDROFOLATE REDUCTASE"/>
    <property type="match status" value="1"/>
</dbReference>
<evidence type="ECO:0000256" key="12">
    <source>
        <dbReference type="RuleBase" id="RU003862"/>
    </source>
</evidence>
<dbReference type="NCBIfam" id="TIGR00676">
    <property type="entry name" value="fadh2"/>
    <property type="match status" value="1"/>
</dbReference>
<name>A0ABT5K612_9BURK</name>
<keyword evidence="8" id="KW-0520">NAD</keyword>
<dbReference type="CDD" id="cd00537">
    <property type="entry name" value="MTHFR"/>
    <property type="match status" value="1"/>
</dbReference>
<dbReference type="Pfam" id="PF02219">
    <property type="entry name" value="MTHFR"/>
    <property type="match status" value="1"/>
</dbReference>
<sequence length="275" mass="30190">MPTPNFSIEFFPPKTVEGAEKLRATRQKLSELHPKYFSVTFGAGGSTQNGTLNTVLEIMAAGEDAAPHLSCVGGTRESIRAILNEYKGHGIKRLVALRGDLPSGYGASGEFRYASELVEFIRAETGDCFHIEVAAYPEVHPQARSPQDDLQNFARKVRAGANAAITQYFYNADAYFQFVEQTRKLGLDVPIVAGIMPITNYTQLMRFSDMCGAEIPRWVRLKLASFGDDSASIKAFGLDVVTQLCERLLAGGAPGLHFYSMNQAQATTALWQRLV</sequence>
<dbReference type="PANTHER" id="PTHR45754:SF3">
    <property type="entry name" value="METHYLENETETRAHYDROFOLATE REDUCTASE (NADPH)"/>
    <property type="match status" value="1"/>
</dbReference>
<keyword evidence="9" id="KW-0486">Methionine biosynthesis</keyword>
<dbReference type="InterPro" id="IPR003171">
    <property type="entry name" value="Mehydrof_redctse-like"/>
</dbReference>
<evidence type="ECO:0000256" key="10">
    <source>
        <dbReference type="ARBA" id="ARBA00034478"/>
    </source>
</evidence>
<evidence type="ECO:0000313" key="14">
    <source>
        <dbReference type="Proteomes" id="UP001221208"/>
    </source>
</evidence>
<comment type="similarity">
    <text evidence="3 12">Belongs to the methylenetetrahydrofolate reductase family.</text>
</comment>
<comment type="pathway">
    <text evidence="10">Amino-acid biosynthesis; L-methionine biosynthesis via de novo pathway.</text>
</comment>
<keyword evidence="7 12" id="KW-0560">Oxidoreductase</keyword>
<keyword evidence="4" id="KW-0028">Amino-acid biosynthesis</keyword>
<comment type="cofactor">
    <cofactor evidence="1 12">
        <name>FAD</name>
        <dbReference type="ChEBI" id="CHEBI:57692"/>
    </cofactor>
</comment>
<evidence type="ECO:0000256" key="6">
    <source>
        <dbReference type="ARBA" id="ARBA00022827"/>
    </source>
</evidence>
<comment type="catalytic activity">
    <reaction evidence="11">
        <text>(6S)-5-methyl-5,6,7,8-tetrahydrofolate + NAD(+) = (6R)-5,10-methylene-5,6,7,8-tetrahydrofolate + NADH + H(+)</text>
        <dbReference type="Rhea" id="RHEA:19821"/>
        <dbReference type="ChEBI" id="CHEBI:15378"/>
        <dbReference type="ChEBI" id="CHEBI:15636"/>
        <dbReference type="ChEBI" id="CHEBI:18608"/>
        <dbReference type="ChEBI" id="CHEBI:57540"/>
        <dbReference type="ChEBI" id="CHEBI:57945"/>
        <dbReference type="EC" id="1.5.1.54"/>
    </reaction>
    <physiologicalReaction direction="right-to-left" evidence="11">
        <dbReference type="Rhea" id="RHEA:19823"/>
    </physiologicalReaction>
</comment>
<evidence type="ECO:0000256" key="5">
    <source>
        <dbReference type="ARBA" id="ARBA00022630"/>
    </source>
</evidence>
<proteinExistence type="inferred from homology"/>